<dbReference type="RefSeq" id="WP_230576442.1">
    <property type="nucleotide sequence ID" value="NZ_CAKJTI010000029.1"/>
</dbReference>
<organism evidence="2 3">
    <name type="scientific">Bacillus rhizoplanae</name>
    <dbReference type="NCBI Taxonomy" id="2880966"/>
    <lineage>
        <taxon>Bacteria</taxon>
        <taxon>Bacillati</taxon>
        <taxon>Bacillota</taxon>
        <taxon>Bacilli</taxon>
        <taxon>Bacillales</taxon>
        <taxon>Bacillaceae</taxon>
        <taxon>Bacillus</taxon>
    </lineage>
</organism>
<evidence type="ECO:0000313" key="3">
    <source>
        <dbReference type="Proteomes" id="UP000789423"/>
    </source>
</evidence>
<feature type="coiled-coil region" evidence="1">
    <location>
        <begin position="89"/>
        <end position="123"/>
    </location>
</feature>
<dbReference type="Pfam" id="PF16888">
    <property type="entry name" value="YwqH-like"/>
    <property type="match status" value="1"/>
</dbReference>
<evidence type="ECO:0000256" key="1">
    <source>
        <dbReference type="SAM" id="Coils"/>
    </source>
</evidence>
<name>A0ABM8YF85_9BACI</name>
<evidence type="ECO:0000313" key="2">
    <source>
        <dbReference type="EMBL" id="CAG9614497.1"/>
    </source>
</evidence>
<protein>
    <recommendedName>
        <fullName evidence="4">DUF5082 domain-containing protein</fullName>
    </recommendedName>
</protein>
<sequence>MELSQLNSQKTNLLSSISQQQSQLAALQLKRQRLIQAKGQFVNNIGSIRENHEQFKSLEVNDSLWKGKTATTFKSTYEQQVILNLGRFIGELDRVKEDIEHAIQQIERQIDSCESSISSLNRSFSIVNDNIQIEKQKKENG</sequence>
<dbReference type="InterPro" id="IPR031681">
    <property type="entry name" value="YwqH-like"/>
</dbReference>
<evidence type="ECO:0008006" key="4">
    <source>
        <dbReference type="Google" id="ProtNLM"/>
    </source>
</evidence>
<keyword evidence="1" id="KW-0175">Coiled coil</keyword>
<dbReference type="Proteomes" id="UP000789423">
    <property type="component" value="Unassembled WGS sequence"/>
</dbReference>
<keyword evidence="3" id="KW-1185">Reference proteome</keyword>
<gene>
    <name evidence="2" type="ORF">BACCIP111899_03730</name>
</gene>
<dbReference type="EMBL" id="CAKJTI010000029">
    <property type="protein sequence ID" value="CAG9614497.1"/>
    <property type="molecule type" value="Genomic_DNA"/>
</dbReference>
<accession>A0ABM8YF85</accession>
<comment type="caution">
    <text evidence="2">The sequence shown here is derived from an EMBL/GenBank/DDBJ whole genome shotgun (WGS) entry which is preliminary data.</text>
</comment>
<proteinExistence type="predicted"/>
<reference evidence="2 3" key="1">
    <citation type="submission" date="2021-10" db="EMBL/GenBank/DDBJ databases">
        <authorList>
            <person name="Criscuolo A."/>
        </authorList>
    </citation>
    <scope>NUCLEOTIDE SEQUENCE [LARGE SCALE GENOMIC DNA]</scope>
    <source>
        <strain evidence="3">CIP 111899</strain>
    </source>
</reference>